<dbReference type="Pfam" id="PF01807">
    <property type="entry name" value="Zn_ribbon_DnaG"/>
    <property type="match status" value="1"/>
</dbReference>
<dbReference type="GO" id="GO:0005737">
    <property type="term" value="C:cytoplasm"/>
    <property type="evidence" value="ECO:0007669"/>
    <property type="project" value="TreeGrafter"/>
</dbReference>
<keyword evidence="8 12" id="KW-0862">Zinc</keyword>
<dbReference type="SMART" id="SM00400">
    <property type="entry name" value="ZnF_CHCC"/>
    <property type="match status" value="1"/>
</dbReference>
<reference evidence="17 18" key="1">
    <citation type="submission" date="2019-10" db="EMBL/GenBank/DDBJ databases">
        <title>Alkaliphilus serpentinus sp. nov. and Alkaliphilus pronyensis sp. nov., two novel anaerobic alkaliphilic species isolated from the serpentinized-hosted hydrothermal field of the Prony Bay (New Caledonia).</title>
        <authorList>
            <person name="Postec A."/>
        </authorList>
    </citation>
    <scope>NUCLEOTIDE SEQUENCE [LARGE SCALE GENOMIC DNA]</scope>
    <source>
        <strain evidence="17 18">LacT</strain>
    </source>
</reference>
<dbReference type="Gene3D" id="3.40.1360.10">
    <property type="match status" value="1"/>
</dbReference>
<dbReference type="GO" id="GO:0000428">
    <property type="term" value="C:DNA-directed RNA polymerase complex"/>
    <property type="evidence" value="ECO:0007669"/>
    <property type="project" value="UniProtKB-KW"/>
</dbReference>
<dbReference type="InterPro" id="IPR030846">
    <property type="entry name" value="DnaG_bac"/>
</dbReference>
<evidence type="ECO:0000256" key="5">
    <source>
        <dbReference type="ARBA" id="ARBA00022705"/>
    </source>
</evidence>
<proteinExistence type="inferred from homology"/>
<evidence type="ECO:0000256" key="12">
    <source>
        <dbReference type="HAMAP-Rule" id="MF_00974"/>
    </source>
</evidence>
<dbReference type="Gene3D" id="1.10.860.10">
    <property type="entry name" value="DNAb Helicase, Chain A"/>
    <property type="match status" value="1"/>
</dbReference>
<evidence type="ECO:0000256" key="10">
    <source>
        <dbReference type="ARBA" id="ARBA00023125"/>
    </source>
</evidence>
<dbReference type="PROSITE" id="PS50880">
    <property type="entry name" value="TOPRIM"/>
    <property type="match status" value="1"/>
</dbReference>
<evidence type="ECO:0000256" key="7">
    <source>
        <dbReference type="ARBA" id="ARBA00022771"/>
    </source>
</evidence>
<comment type="domain">
    <text evidence="12">Contains an N-terminal zinc-binding domain, a central core domain that contains the primase activity, and a C-terminal DnaB-binding domain.</text>
</comment>
<dbReference type="GO" id="GO:0006269">
    <property type="term" value="P:DNA replication, synthesis of primer"/>
    <property type="evidence" value="ECO:0007669"/>
    <property type="project" value="UniProtKB-UniRule"/>
</dbReference>
<dbReference type="InterPro" id="IPR016136">
    <property type="entry name" value="DNA_helicase_N/primase_C"/>
</dbReference>
<evidence type="ECO:0000256" key="9">
    <source>
        <dbReference type="ARBA" id="ARBA00022842"/>
    </source>
</evidence>
<dbReference type="InterPro" id="IPR006171">
    <property type="entry name" value="TOPRIM_dom"/>
</dbReference>
<dbReference type="SUPFAM" id="SSF57783">
    <property type="entry name" value="Zinc beta-ribbon"/>
    <property type="match status" value="1"/>
</dbReference>
<dbReference type="InterPro" id="IPR037068">
    <property type="entry name" value="DNA_primase_core_N_sf"/>
</dbReference>
<comment type="catalytic activity">
    <reaction evidence="12">
        <text>ssDNA + n NTP = ssDNA/pppN(pN)n-1 hybrid + (n-1) diphosphate.</text>
        <dbReference type="EC" id="2.7.7.101"/>
    </reaction>
</comment>
<feature type="zinc finger region" description="CHC2-type" evidence="12 14">
    <location>
        <begin position="40"/>
        <end position="64"/>
    </location>
</feature>
<evidence type="ECO:0000256" key="8">
    <source>
        <dbReference type="ARBA" id="ARBA00022833"/>
    </source>
</evidence>
<organism evidence="17 18">
    <name type="scientific">Alkaliphilus serpentinus</name>
    <dbReference type="NCBI Taxonomy" id="1482731"/>
    <lineage>
        <taxon>Bacteria</taxon>
        <taxon>Bacillati</taxon>
        <taxon>Bacillota</taxon>
        <taxon>Clostridia</taxon>
        <taxon>Peptostreptococcales</taxon>
        <taxon>Natronincolaceae</taxon>
        <taxon>Alkaliphilus</taxon>
    </lineage>
</organism>
<evidence type="ECO:0000256" key="15">
    <source>
        <dbReference type="SAM" id="Coils"/>
    </source>
</evidence>
<dbReference type="CDD" id="cd03364">
    <property type="entry name" value="TOPRIM_DnaG_primases"/>
    <property type="match status" value="1"/>
</dbReference>
<dbReference type="GO" id="GO:0003677">
    <property type="term" value="F:DNA binding"/>
    <property type="evidence" value="ECO:0007669"/>
    <property type="project" value="UniProtKB-KW"/>
</dbReference>
<dbReference type="GO" id="GO:0003899">
    <property type="term" value="F:DNA-directed RNA polymerase activity"/>
    <property type="evidence" value="ECO:0007669"/>
    <property type="project" value="UniProtKB-UniRule"/>
</dbReference>
<keyword evidence="1 12" id="KW-0240">DNA-directed RNA polymerase</keyword>
<dbReference type="InterPro" id="IPR002694">
    <property type="entry name" value="Znf_CHC2"/>
</dbReference>
<dbReference type="InterPro" id="IPR006295">
    <property type="entry name" value="DNA_primase_DnaG"/>
</dbReference>
<evidence type="ECO:0000256" key="1">
    <source>
        <dbReference type="ARBA" id="ARBA00022478"/>
    </source>
</evidence>
<dbReference type="GO" id="GO:0008270">
    <property type="term" value="F:zinc ion binding"/>
    <property type="evidence" value="ECO:0007669"/>
    <property type="project" value="UniProtKB-UniRule"/>
</dbReference>
<dbReference type="Gene3D" id="3.90.980.10">
    <property type="entry name" value="DNA primase, catalytic core, N-terminal domain"/>
    <property type="match status" value="1"/>
</dbReference>
<dbReference type="Pfam" id="PF08275">
    <property type="entry name" value="DNAG_N"/>
    <property type="match status" value="1"/>
</dbReference>
<comment type="caution">
    <text evidence="17">The sequence shown here is derived from an EMBL/GenBank/DDBJ whole genome shotgun (WGS) entry which is preliminary data.</text>
</comment>
<dbReference type="SUPFAM" id="SSF48024">
    <property type="entry name" value="N-terminal domain of DnaB helicase"/>
    <property type="match status" value="1"/>
</dbReference>
<keyword evidence="15" id="KW-0175">Coiled coil</keyword>
<dbReference type="FunFam" id="3.90.580.10:FF:000001">
    <property type="entry name" value="DNA primase"/>
    <property type="match status" value="1"/>
</dbReference>
<dbReference type="InterPro" id="IPR050219">
    <property type="entry name" value="DnaG_primase"/>
</dbReference>
<dbReference type="FunFam" id="3.40.1360.10:FF:000002">
    <property type="entry name" value="DNA primase"/>
    <property type="match status" value="1"/>
</dbReference>
<dbReference type="Pfam" id="PF13155">
    <property type="entry name" value="Toprim_2"/>
    <property type="match status" value="1"/>
</dbReference>
<feature type="coiled-coil region" evidence="15">
    <location>
        <begin position="561"/>
        <end position="599"/>
    </location>
</feature>
<evidence type="ECO:0000256" key="13">
    <source>
        <dbReference type="PIRNR" id="PIRNR002811"/>
    </source>
</evidence>
<dbReference type="InterPro" id="IPR019475">
    <property type="entry name" value="DNA_primase_DnaB-bd"/>
</dbReference>
<dbReference type="GO" id="GO:0003678">
    <property type="term" value="F:DNA helicase activity"/>
    <property type="evidence" value="ECO:0007669"/>
    <property type="project" value="InterPro"/>
</dbReference>
<dbReference type="EC" id="2.7.7.101" evidence="12"/>
<dbReference type="PANTHER" id="PTHR30313">
    <property type="entry name" value="DNA PRIMASE"/>
    <property type="match status" value="1"/>
</dbReference>
<evidence type="ECO:0000256" key="4">
    <source>
        <dbReference type="ARBA" id="ARBA00022695"/>
    </source>
</evidence>
<evidence type="ECO:0000256" key="3">
    <source>
        <dbReference type="ARBA" id="ARBA00022679"/>
    </source>
</evidence>
<comment type="cofactor">
    <cofactor evidence="12 13 14">
        <name>Zn(2+)</name>
        <dbReference type="ChEBI" id="CHEBI:29105"/>
    </cofactor>
    <text evidence="12 13 14">Binds 1 zinc ion per monomer.</text>
</comment>
<keyword evidence="6 12" id="KW-0479">Metal-binding</keyword>
<keyword evidence="5 12" id="KW-0235">DNA replication</keyword>
<evidence type="ECO:0000259" key="16">
    <source>
        <dbReference type="PROSITE" id="PS50880"/>
    </source>
</evidence>
<accession>A0A833HRM2</accession>
<name>A0A833HRM2_9FIRM</name>
<dbReference type="InterPro" id="IPR036977">
    <property type="entry name" value="DNA_primase_Znf_CHC2"/>
</dbReference>
<comment type="similarity">
    <text evidence="12 13">Belongs to the DnaG primase family.</text>
</comment>
<comment type="subunit">
    <text evidence="12">Monomer. Interacts with DnaB.</text>
</comment>
<keyword evidence="10 12" id="KW-0238">DNA-binding</keyword>
<protein>
    <recommendedName>
        <fullName evidence="12 13">DNA primase</fullName>
        <ecNumber evidence="12">2.7.7.101</ecNumber>
    </recommendedName>
</protein>
<sequence>MGNLFPEEFIEDVKASSDISNVISNYISIKASGANYKALCPFHREKTPSFMINPQKQIYKCFGCGEGGNVINFVMKIENIDFIEAVKLLAQRANIPLPEMNISEKDKQLLQQRLELYDINREAARFFYLNLKKKGNNAKEYLKERGISQEVMKSFGLGYAPHSWDDLLKYLKKAGYKEDRILLSGLIVPKKEKKEYYDRFRNRIIFPIFDARGNVIAFGGRVMDNSLPKYLNSPETPVFNKSDTLYALNIARKNITDNRMILVEGYMDVIALHQYGFKNCVATLGTSLTKGHAIKLKKYCNEVIICFDGDEAGEKATLRSLEIFKEVDLNSRVLIIPDELDPDDYLRENGSKVFKEQIDSAISLIDYKIILAKRKHNLTEAEGKIKFIKELAKIMRDISSPVEREVYINKIQKETGINEDTIFLEIYGRQRKKGLDNNQKYSYINKRDNKYIEAITPVEGKGHIVAEKQLLKAMLTQDNIIPFFKNKLNPEDFSIGKHQILANYLINNDQAPDRVTLENQFPDMEADIKEIYNTDIEHIDIEKALAKYISNLKKFKLLYQIKQLHQQQDQLTRENKLNKEEVEKELLKIGVEIMRLNSEIQKLQL</sequence>
<dbReference type="Gene3D" id="3.90.580.10">
    <property type="entry name" value="Zinc finger, CHC2-type domain"/>
    <property type="match status" value="1"/>
</dbReference>
<comment type="function">
    <text evidence="12 13">RNA polymerase that catalyzes the synthesis of short RNA molecules used as primers for DNA polymerase during DNA replication.</text>
</comment>
<keyword evidence="11 12" id="KW-0804">Transcription</keyword>
<keyword evidence="3 12" id="KW-0808">Transferase</keyword>
<evidence type="ECO:0000256" key="11">
    <source>
        <dbReference type="ARBA" id="ARBA00023163"/>
    </source>
</evidence>
<keyword evidence="2 12" id="KW-0639">Primosome</keyword>
<gene>
    <name evidence="12" type="primary">dnaG</name>
    <name evidence="17" type="ORF">F8153_01430</name>
</gene>
<dbReference type="PIRSF" id="PIRSF002811">
    <property type="entry name" value="DnaG"/>
    <property type="match status" value="1"/>
</dbReference>
<dbReference type="HAMAP" id="MF_00974">
    <property type="entry name" value="DNA_primase_DnaG"/>
    <property type="match status" value="1"/>
</dbReference>
<evidence type="ECO:0000256" key="2">
    <source>
        <dbReference type="ARBA" id="ARBA00022515"/>
    </source>
</evidence>
<dbReference type="GO" id="GO:1990077">
    <property type="term" value="C:primosome complex"/>
    <property type="evidence" value="ECO:0007669"/>
    <property type="project" value="UniProtKB-KW"/>
</dbReference>
<dbReference type="EMBL" id="WBZB01000004">
    <property type="protein sequence ID" value="KAB3533236.1"/>
    <property type="molecule type" value="Genomic_DNA"/>
</dbReference>
<feature type="domain" description="Toprim" evidence="16">
    <location>
        <begin position="258"/>
        <end position="339"/>
    </location>
</feature>
<evidence type="ECO:0000313" key="17">
    <source>
        <dbReference type="EMBL" id="KAB3533236.1"/>
    </source>
</evidence>
<keyword evidence="7 12" id="KW-0863">Zinc-finger</keyword>
<dbReference type="NCBIfam" id="TIGR01391">
    <property type="entry name" value="dnaG"/>
    <property type="match status" value="1"/>
</dbReference>
<dbReference type="InterPro" id="IPR013264">
    <property type="entry name" value="DNAG_N"/>
</dbReference>
<dbReference type="SUPFAM" id="SSF56731">
    <property type="entry name" value="DNA primase core"/>
    <property type="match status" value="1"/>
</dbReference>
<dbReference type="InterPro" id="IPR034151">
    <property type="entry name" value="TOPRIM_DnaG_bac"/>
</dbReference>
<keyword evidence="18" id="KW-1185">Reference proteome</keyword>
<dbReference type="OrthoDB" id="9803773at2"/>
<keyword evidence="4 12" id="KW-0548">Nucleotidyltransferase</keyword>
<dbReference type="Pfam" id="PF10410">
    <property type="entry name" value="DnaB_bind"/>
    <property type="match status" value="1"/>
</dbReference>
<evidence type="ECO:0000256" key="6">
    <source>
        <dbReference type="ARBA" id="ARBA00022723"/>
    </source>
</evidence>
<dbReference type="PANTHER" id="PTHR30313:SF2">
    <property type="entry name" value="DNA PRIMASE"/>
    <property type="match status" value="1"/>
</dbReference>
<dbReference type="FunFam" id="3.90.980.10:FF:000001">
    <property type="entry name" value="DNA primase"/>
    <property type="match status" value="1"/>
</dbReference>
<dbReference type="Proteomes" id="UP000465601">
    <property type="component" value="Unassembled WGS sequence"/>
</dbReference>
<dbReference type="RefSeq" id="WP_151864562.1">
    <property type="nucleotide sequence ID" value="NZ_WBZB01000004.1"/>
</dbReference>
<dbReference type="AlphaFoldDB" id="A0A833HRM2"/>
<evidence type="ECO:0000256" key="14">
    <source>
        <dbReference type="PIRSR" id="PIRSR002811-1"/>
    </source>
</evidence>
<keyword evidence="9" id="KW-0460">Magnesium</keyword>
<dbReference type="InterPro" id="IPR036185">
    <property type="entry name" value="DNA_heli_DnaB-like_N_sf"/>
</dbReference>
<dbReference type="GO" id="GO:0005524">
    <property type="term" value="F:ATP binding"/>
    <property type="evidence" value="ECO:0007669"/>
    <property type="project" value="InterPro"/>
</dbReference>
<evidence type="ECO:0000313" key="18">
    <source>
        <dbReference type="Proteomes" id="UP000465601"/>
    </source>
</evidence>
<dbReference type="SMART" id="SM00493">
    <property type="entry name" value="TOPRIM"/>
    <property type="match status" value="1"/>
</dbReference>